<dbReference type="InterPro" id="IPR017853">
    <property type="entry name" value="GH"/>
</dbReference>
<keyword evidence="6 8" id="KW-0326">Glycosidase</keyword>
<dbReference type="InterPro" id="IPR036156">
    <property type="entry name" value="Beta-gal/glucu_dom_sf"/>
</dbReference>
<feature type="domain" description="Beta galactosidase small chain/" evidence="9">
    <location>
        <begin position="739"/>
        <end position="1007"/>
    </location>
</feature>
<comment type="catalytic activity">
    <reaction evidence="1 8">
        <text>Hydrolysis of terminal non-reducing beta-D-galactose residues in beta-D-galactosides.</text>
        <dbReference type="EC" id="3.2.1.23"/>
    </reaction>
</comment>
<evidence type="ECO:0000256" key="8">
    <source>
        <dbReference type="RuleBase" id="RU361154"/>
    </source>
</evidence>
<evidence type="ECO:0000259" key="9">
    <source>
        <dbReference type="SMART" id="SM01038"/>
    </source>
</evidence>
<evidence type="ECO:0000256" key="6">
    <source>
        <dbReference type="ARBA" id="ARBA00023295"/>
    </source>
</evidence>
<dbReference type="SUPFAM" id="SSF49303">
    <property type="entry name" value="beta-Galactosidase/glucuronidase domain"/>
    <property type="match status" value="2"/>
</dbReference>
<dbReference type="PRINTS" id="PR00132">
    <property type="entry name" value="GLHYDRLASE2"/>
</dbReference>
<dbReference type="Proteomes" id="UP000431304">
    <property type="component" value="Unassembled WGS sequence"/>
</dbReference>
<dbReference type="InterPro" id="IPR013783">
    <property type="entry name" value="Ig-like_fold"/>
</dbReference>
<dbReference type="Pfam" id="PF02837">
    <property type="entry name" value="Glyco_hydro_2_N"/>
    <property type="match status" value="1"/>
</dbReference>
<dbReference type="InterPro" id="IPR006101">
    <property type="entry name" value="Glyco_hydro_2"/>
</dbReference>
<dbReference type="InterPro" id="IPR006103">
    <property type="entry name" value="Glyco_hydro_2_cat"/>
</dbReference>
<dbReference type="GO" id="GO:0004565">
    <property type="term" value="F:beta-galactosidase activity"/>
    <property type="evidence" value="ECO:0007669"/>
    <property type="project" value="UniProtKB-EC"/>
</dbReference>
<dbReference type="InterPro" id="IPR050347">
    <property type="entry name" value="Bact_Beta-galactosidase"/>
</dbReference>
<dbReference type="EMBL" id="WKRA01000032">
    <property type="protein sequence ID" value="MSD17188.1"/>
    <property type="molecule type" value="Genomic_DNA"/>
</dbReference>
<dbReference type="Pfam" id="PF16353">
    <property type="entry name" value="LacZ_4"/>
    <property type="match status" value="1"/>
</dbReference>
<gene>
    <name evidence="10" type="ORF">GKE72_14200</name>
</gene>
<keyword evidence="5 8" id="KW-0378">Hydrolase</keyword>
<comment type="caution">
    <text evidence="10">The sequence shown here is derived from an EMBL/GenBank/DDBJ whole genome shotgun (WGS) entry which is preliminary data.</text>
</comment>
<dbReference type="Gene3D" id="2.60.40.10">
    <property type="entry name" value="Immunoglobulins"/>
    <property type="match status" value="2"/>
</dbReference>
<dbReference type="InterPro" id="IPR004199">
    <property type="entry name" value="B-gal_small/dom_5"/>
</dbReference>
<dbReference type="GO" id="GO:0030246">
    <property type="term" value="F:carbohydrate binding"/>
    <property type="evidence" value="ECO:0007669"/>
    <property type="project" value="InterPro"/>
</dbReference>
<dbReference type="SMART" id="SM01038">
    <property type="entry name" value="Bgal_small_N"/>
    <property type="match status" value="1"/>
</dbReference>
<evidence type="ECO:0000256" key="4">
    <source>
        <dbReference type="ARBA" id="ARBA00013303"/>
    </source>
</evidence>
<dbReference type="InterPro" id="IPR032312">
    <property type="entry name" value="LacZ_4"/>
</dbReference>
<dbReference type="InterPro" id="IPR023232">
    <property type="entry name" value="Glyco_hydro_2_AS"/>
</dbReference>
<dbReference type="EC" id="3.2.1.23" evidence="3 8"/>
<dbReference type="InterPro" id="IPR011013">
    <property type="entry name" value="Gal_mutarotase_sf_dom"/>
</dbReference>
<evidence type="ECO:0000313" key="11">
    <source>
        <dbReference type="Proteomes" id="UP000431304"/>
    </source>
</evidence>
<dbReference type="Gene3D" id="3.20.20.80">
    <property type="entry name" value="Glycosidases"/>
    <property type="match status" value="1"/>
</dbReference>
<dbReference type="Pfam" id="PF00703">
    <property type="entry name" value="Glyco_hydro_2"/>
    <property type="match status" value="1"/>
</dbReference>
<accession>A0A844E6H9</accession>
<evidence type="ECO:0000256" key="2">
    <source>
        <dbReference type="ARBA" id="ARBA00007401"/>
    </source>
</evidence>
<dbReference type="GO" id="GO:0005990">
    <property type="term" value="P:lactose catabolic process"/>
    <property type="evidence" value="ECO:0007669"/>
    <property type="project" value="TreeGrafter"/>
</dbReference>
<dbReference type="GO" id="GO:0009341">
    <property type="term" value="C:beta-galactosidase complex"/>
    <property type="evidence" value="ECO:0007669"/>
    <property type="project" value="InterPro"/>
</dbReference>
<dbReference type="PANTHER" id="PTHR46323">
    <property type="entry name" value="BETA-GALACTOSIDASE"/>
    <property type="match status" value="1"/>
</dbReference>
<name>A0A844E6H9_EUBRA</name>
<comment type="similarity">
    <text evidence="2 8">Belongs to the glycosyl hydrolase 2 family.</text>
</comment>
<dbReference type="InterPro" id="IPR006104">
    <property type="entry name" value="Glyco_hydro_2_N"/>
</dbReference>
<dbReference type="InterPro" id="IPR006102">
    <property type="entry name" value="Ig-like_GH2"/>
</dbReference>
<dbReference type="InterPro" id="IPR023230">
    <property type="entry name" value="Glyco_hydro_2_CS"/>
</dbReference>
<evidence type="ECO:0000313" key="10">
    <source>
        <dbReference type="EMBL" id="MSD17188.1"/>
    </source>
</evidence>
<dbReference type="RefSeq" id="WP_154315075.1">
    <property type="nucleotide sequence ID" value="NZ_WKRA01000032.1"/>
</dbReference>
<dbReference type="PANTHER" id="PTHR46323:SF2">
    <property type="entry name" value="BETA-GALACTOSIDASE"/>
    <property type="match status" value="1"/>
</dbReference>
<evidence type="ECO:0000256" key="3">
    <source>
        <dbReference type="ARBA" id="ARBA00012756"/>
    </source>
</evidence>
<proteinExistence type="inferred from homology"/>
<reference evidence="10 11" key="1">
    <citation type="journal article" date="2019" name="Nat. Med.">
        <title>A library of human gut bacterial isolates paired with longitudinal multiomics data enables mechanistic microbiome research.</title>
        <authorList>
            <person name="Poyet M."/>
            <person name="Groussin M."/>
            <person name="Gibbons S.M."/>
            <person name="Avila-Pacheco J."/>
            <person name="Jiang X."/>
            <person name="Kearney S.M."/>
            <person name="Perrotta A.R."/>
            <person name="Berdy B."/>
            <person name="Zhao S."/>
            <person name="Lieberman T.D."/>
            <person name="Swanson P.K."/>
            <person name="Smith M."/>
            <person name="Roesemann S."/>
            <person name="Alexander J.E."/>
            <person name="Rich S.A."/>
            <person name="Livny J."/>
            <person name="Vlamakis H."/>
            <person name="Clish C."/>
            <person name="Bullock K."/>
            <person name="Deik A."/>
            <person name="Scott J."/>
            <person name="Pierce K.A."/>
            <person name="Xavier R.J."/>
            <person name="Alm E.J."/>
        </authorList>
    </citation>
    <scope>NUCLEOTIDE SEQUENCE [LARGE SCALE GENOMIC DNA]</scope>
    <source>
        <strain evidence="10 11">BIOML-A3</strain>
    </source>
</reference>
<dbReference type="InterPro" id="IPR008979">
    <property type="entry name" value="Galactose-bd-like_sf"/>
</dbReference>
<dbReference type="SUPFAM" id="SSF51445">
    <property type="entry name" value="(Trans)glycosidases"/>
    <property type="match status" value="1"/>
</dbReference>
<dbReference type="Gene3D" id="2.70.98.10">
    <property type="match status" value="1"/>
</dbReference>
<evidence type="ECO:0000256" key="7">
    <source>
        <dbReference type="ARBA" id="ARBA00032230"/>
    </source>
</evidence>
<organism evidence="10 11">
    <name type="scientific">Eubacterium ramulus</name>
    <dbReference type="NCBI Taxonomy" id="39490"/>
    <lineage>
        <taxon>Bacteria</taxon>
        <taxon>Bacillati</taxon>
        <taxon>Bacillota</taxon>
        <taxon>Clostridia</taxon>
        <taxon>Eubacteriales</taxon>
        <taxon>Eubacteriaceae</taxon>
        <taxon>Eubacterium</taxon>
    </lineage>
</organism>
<dbReference type="SUPFAM" id="SSF49785">
    <property type="entry name" value="Galactose-binding domain-like"/>
    <property type="match status" value="1"/>
</dbReference>
<evidence type="ECO:0000256" key="5">
    <source>
        <dbReference type="ARBA" id="ARBA00022801"/>
    </source>
</evidence>
<dbReference type="Pfam" id="PF02929">
    <property type="entry name" value="Bgal_small_N"/>
    <property type="match status" value="1"/>
</dbReference>
<dbReference type="Gene3D" id="2.60.120.260">
    <property type="entry name" value="Galactose-binding domain-like"/>
    <property type="match status" value="1"/>
</dbReference>
<protein>
    <recommendedName>
        <fullName evidence="4 8">Beta-galactosidase</fullName>
        <ecNumber evidence="3 8">3.2.1.23</ecNumber>
    </recommendedName>
    <alternativeName>
        <fullName evidence="7 8">Lactase</fullName>
    </alternativeName>
</protein>
<evidence type="ECO:0000256" key="1">
    <source>
        <dbReference type="ARBA" id="ARBA00001412"/>
    </source>
</evidence>
<sequence>MIVPRYYENLEILHDNTMPARAYYIPASKKMDDLIEHRETSDRFQLLDKNWKFQYFESIYDVKDRFFETGYDTSGFEDLNVLHAWQLFGHDVPQYTNIRYPFPFDPPYVPQDIPCGAYVEIFTYHTDEQAPMAYLNFEGVDSCFYVWLNGKYLGYSQVSHMTSEFDVTDFLKEGENTLAVLVLKWCDGSYLEDQDKFRMSGIFRDVYLLKRPEHVVWDYHVTTELGADHADVTVAFDFNAPVDTEVVIENREGTRIAQGEISEDGTLDFEICHPVLWNTENPYLYTLIIRTKAETIVDHIGLRQIEVRDKCVYFNGQKIKFRGVNRHDSDPITGFTISVEQIRQDLMLMKQHNFNAIRSSHYPNAPFFYQMCDKYGFMVIDEADIEAHGPVMLYRKVDTDENRFDRWNEQIADDPMWETSIVDRVQLMVQRDKNRPSIVMWSMGNESAYGCNFEQALAWTKVFDPSRLTQYESARYRKSGKTYEYGNIDLYSRMYPSLDEIREYLQKDSSKPFLLVEYCHSMGNGPGDFEDYFQIIQKFDRMCGGFVWEWCDHAVAHGKTENGKTIYYYGGDHGEEIHDGNFCMDGLVYPDRTPHTGLLEYKNVYRPARVVSYDQKSQELVLHNYLDFDDLKDYVTIGYEVTQDGLTVDRGTLAPFSVAPHSEGRTKLAVSVPAKGKVYLKISYYLKKQVPLLATGWELGFDDFLLSNQDGRNQQKLAWLEEDRNEQDISVQECNTAVTLQGNDFCYVLSKRSGLFEQIRFAGKDYLDHPMQLNIWRAPTDNDMYIKKLWKDAHFDSAYSRAYQMEITQNEKGVSIKARIGVVADTVQKILEGTILWEIDGTGKIHADMLMEKDPEFPVLPRFGIRLFLEKGMEEVAYFGMGPQESYRDKHQGSYHGLFRAKVAELHEDYIRPQENGSHFDCDYVQAEGARYGLTAVSDDTFSFQASEYTQEELERCAHNYELEKSGSTVLCIDYAQNGIGSNSCGPEVLEKYQFNNVLFRFRFTLVPFISV</sequence>
<dbReference type="PROSITE" id="PS00608">
    <property type="entry name" value="GLYCOSYL_HYDROL_F2_2"/>
    <property type="match status" value="1"/>
</dbReference>
<dbReference type="InterPro" id="IPR014718">
    <property type="entry name" value="GH-type_carb-bd"/>
</dbReference>
<dbReference type="SUPFAM" id="SSF74650">
    <property type="entry name" value="Galactose mutarotase-like"/>
    <property type="match status" value="1"/>
</dbReference>
<dbReference type="PROSITE" id="PS00719">
    <property type="entry name" value="GLYCOSYL_HYDROL_F2_1"/>
    <property type="match status" value="1"/>
</dbReference>
<dbReference type="AlphaFoldDB" id="A0A844E6H9"/>
<dbReference type="Pfam" id="PF02836">
    <property type="entry name" value="Glyco_hydro_2_C"/>
    <property type="match status" value="1"/>
</dbReference>